<protein>
    <submittedName>
        <fullName evidence="3">Uncharacterized protein</fullName>
    </submittedName>
</protein>
<dbReference type="AlphaFoldDB" id="A0A1I8A2I8"/>
<dbReference type="WBParaSite" id="L893_g32363.t1">
    <property type="protein sequence ID" value="L893_g32363.t1"/>
    <property type="gene ID" value="L893_g32363"/>
</dbReference>
<organism evidence="2 3">
    <name type="scientific">Steinernema glaseri</name>
    <dbReference type="NCBI Taxonomy" id="37863"/>
    <lineage>
        <taxon>Eukaryota</taxon>
        <taxon>Metazoa</taxon>
        <taxon>Ecdysozoa</taxon>
        <taxon>Nematoda</taxon>
        <taxon>Chromadorea</taxon>
        <taxon>Rhabditida</taxon>
        <taxon>Tylenchina</taxon>
        <taxon>Panagrolaimomorpha</taxon>
        <taxon>Strongyloidoidea</taxon>
        <taxon>Steinernematidae</taxon>
        <taxon>Steinernema</taxon>
    </lineage>
</organism>
<keyword evidence="2" id="KW-1185">Reference proteome</keyword>
<evidence type="ECO:0000313" key="3">
    <source>
        <dbReference type="WBParaSite" id="L893_g32363.t1"/>
    </source>
</evidence>
<evidence type="ECO:0000256" key="1">
    <source>
        <dbReference type="SAM" id="MobiDB-lite"/>
    </source>
</evidence>
<accession>A0A1I8A2I8</accession>
<evidence type="ECO:0000313" key="2">
    <source>
        <dbReference type="Proteomes" id="UP000095287"/>
    </source>
</evidence>
<reference evidence="3" key="1">
    <citation type="submission" date="2016-11" db="UniProtKB">
        <authorList>
            <consortium name="WormBaseParasite"/>
        </authorList>
    </citation>
    <scope>IDENTIFICATION</scope>
</reference>
<sequence>MEHPGCRSSNAANKKKIIATTSAALQLQPRERPSPYRALKMEWPAARGSRVPTPHRLQHASSTHLDASHDEAAD</sequence>
<proteinExistence type="predicted"/>
<name>A0A1I8A2I8_9BILA</name>
<dbReference type="Proteomes" id="UP000095287">
    <property type="component" value="Unplaced"/>
</dbReference>
<feature type="region of interest" description="Disordered" evidence="1">
    <location>
        <begin position="46"/>
        <end position="74"/>
    </location>
</feature>